<feature type="domain" description="Ribose-phosphate pyrophosphokinase N-terminal" evidence="12">
    <location>
        <begin position="8"/>
        <end position="123"/>
    </location>
</feature>
<evidence type="ECO:0000256" key="9">
    <source>
        <dbReference type="RuleBase" id="RU004324"/>
    </source>
</evidence>
<name>A0A0F6CL62_MYCGL</name>
<dbReference type="NCBIfam" id="NF001815">
    <property type="entry name" value="PRK00553.1"/>
    <property type="match status" value="1"/>
</dbReference>
<evidence type="ECO:0000256" key="7">
    <source>
        <dbReference type="ARBA" id="ARBA00022842"/>
    </source>
</evidence>
<comment type="catalytic activity">
    <reaction evidence="8 10">
        <text>D-ribose 5-phosphate + ATP = 5-phospho-alpha-D-ribose 1-diphosphate + AMP + H(+)</text>
        <dbReference type="Rhea" id="RHEA:15609"/>
        <dbReference type="ChEBI" id="CHEBI:15378"/>
        <dbReference type="ChEBI" id="CHEBI:30616"/>
        <dbReference type="ChEBI" id="CHEBI:58017"/>
        <dbReference type="ChEBI" id="CHEBI:78346"/>
        <dbReference type="ChEBI" id="CHEBI:456215"/>
        <dbReference type="EC" id="2.7.6.1"/>
    </reaction>
</comment>
<keyword evidence="5 10" id="KW-0418">Kinase</keyword>
<feature type="domain" description="Phosphoribosyltransferase" evidence="11">
    <location>
        <begin position="163"/>
        <end position="269"/>
    </location>
</feature>
<dbReference type="GO" id="GO:0016301">
    <property type="term" value="F:kinase activity"/>
    <property type="evidence" value="ECO:0007669"/>
    <property type="project" value="UniProtKB-KW"/>
</dbReference>
<dbReference type="GO" id="GO:0009156">
    <property type="term" value="P:ribonucleoside monophosphate biosynthetic process"/>
    <property type="evidence" value="ECO:0007669"/>
    <property type="project" value="InterPro"/>
</dbReference>
<dbReference type="InterPro" id="IPR005946">
    <property type="entry name" value="Rib-P_diPkinase"/>
</dbReference>
<dbReference type="NCBIfam" id="NF002320">
    <property type="entry name" value="PRK01259.1"/>
    <property type="match status" value="1"/>
</dbReference>
<evidence type="ECO:0000259" key="11">
    <source>
        <dbReference type="Pfam" id="PF00156"/>
    </source>
</evidence>
<keyword evidence="1" id="KW-0808">Transferase</keyword>
<evidence type="ECO:0000256" key="5">
    <source>
        <dbReference type="ARBA" id="ARBA00022777"/>
    </source>
</evidence>
<evidence type="ECO:0000259" key="12">
    <source>
        <dbReference type="Pfam" id="PF13793"/>
    </source>
</evidence>
<keyword evidence="3 9" id="KW-0545">Nucleotide biosynthesis</keyword>
<dbReference type="GO" id="GO:0005524">
    <property type="term" value="F:ATP binding"/>
    <property type="evidence" value="ECO:0007669"/>
    <property type="project" value="UniProtKB-KW"/>
</dbReference>
<protein>
    <recommendedName>
        <fullName evidence="10">Ribose-phosphate pyrophosphokinase</fullName>
        <ecNumber evidence="10">2.7.6.1</ecNumber>
    </recommendedName>
</protein>
<dbReference type="HOGENOM" id="CLU_033546_2_0_14"/>
<evidence type="ECO:0000313" key="13">
    <source>
        <dbReference type="EMBL" id="AHB99834.1"/>
    </source>
</evidence>
<evidence type="ECO:0000256" key="3">
    <source>
        <dbReference type="ARBA" id="ARBA00022727"/>
    </source>
</evidence>
<dbReference type="InterPro" id="IPR000842">
    <property type="entry name" value="PRib_PP_synth_CS"/>
</dbReference>
<dbReference type="Gene3D" id="3.40.50.2020">
    <property type="match status" value="2"/>
</dbReference>
<keyword evidence="7 10" id="KW-0460">Magnesium</keyword>
<keyword evidence="6" id="KW-0067">ATP-binding</keyword>
<dbReference type="PANTHER" id="PTHR10210:SF41">
    <property type="entry name" value="RIBOSE-PHOSPHATE PYROPHOSPHOKINASE 1, CHLOROPLASTIC"/>
    <property type="match status" value="1"/>
</dbReference>
<dbReference type="GO" id="GO:0006015">
    <property type="term" value="P:5-phosphoribose 1-diphosphate biosynthetic process"/>
    <property type="evidence" value="ECO:0007669"/>
    <property type="project" value="TreeGrafter"/>
</dbReference>
<organism evidence="13 14">
    <name type="scientific">Mycoplasmoides gallisepticum S6</name>
    <dbReference type="NCBI Taxonomy" id="1006581"/>
    <lineage>
        <taxon>Bacteria</taxon>
        <taxon>Bacillati</taxon>
        <taxon>Mycoplasmatota</taxon>
        <taxon>Mycoplasmoidales</taxon>
        <taxon>Mycoplasmoidaceae</taxon>
        <taxon>Mycoplasmoides</taxon>
    </lineage>
</organism>
<evidence type="ECO:0000256" key="4">
    <source>
        <dbReference type="ARBA" id="ARBA00022741"/>
    </source>
</evidence>
<dbReference type="RefSeq" id="WP_011884852.1">
    <property type="nucleotide sequence ID" value="NC_023030.2"/>
</dbReference>
<evidence type="ECO:0000256" key="10">
    <source>
        <dbReference type="RuleBase" id="RU004325"/>
    </source>
</evidence>
<dbReference type="InterPro" id="IPR029057">
    <property type="entry name" value="PRTase-like"/>
</dbReference>
<dbReference type="GO" id="GO:0002189">
    <property type="term" value="C:ribose phosphate diphosphokinase complex"/>
    <property type="evidence" value="ECO:0007669"/>
    <property type="project" value="TreeGrafter"/>
</dbReference>
<dbReference type="Pfam" id="PF00156">
    <property type="entry name" value="Pribosyltran"/>
    <property type="match status" value="1"/>
</dbReference>
<evidence type="ECO:0000256" key="8">
    <source>
        <dbReference type="ARBA" id="ARBA00049535"/>
    </source>
</evidence>
<dbReference type="GO" id="GO:0005737">
    <property type="term" value="C:cytoplasm"/>
    <property type="evidence" value="ECO:0007669"/>
    <property type="project" value="TreeGrafter"/>
</dbReference>
<dbReference type="EMBL" id="CP006916">
    <property type="protein sequence ID" value="AHB99834.1"/>
    <property type="molecule type" value="Genomic_DNA"/>
</dbReference>
<proteinExistence type="inferred from homology"/>
<dbReference type="Proteomes" id="UP000018735">
    <property type="component" value="Chromosome"/>
</dbReference>
<evidence type="ECO:0000313" key="14">
    <source>
        <dbReference type="Proteomes" id="UP000018735"/>
    </source>
</evidence>
<dbReference type="InterPro" id="IPR000836">
    <property type="entry name" value="PRTase_dom"/>
</dbReference>
<dbReference type="Pfam" id="PF13793">
    <property type="entry name" value="Pribosyltran_N"/>
    <property type="match status" value="1"/>
</dbReference>
<accession>A0A0F6CL62</accession>
<reference evidence="13 14" key="1">
    <citation type="journal article" date="2011" name="PLoS ONE">
        <title>Core proteome of the minimal cell: comparative proteomics of three mollicute species.</title>
        <authorList>
            <person name="Fisunov G.Y."/>
            <person name="Alexeev D.G."/>
            <person name="Bazaleev N.A."/>
            <person name="Ladygina V.G."/>
            <person name="Galyamina M.A."/>
            <person name="Kondratov I.G."/>
            <person name="Zhukova N.A."/>
            <person name="Serebryakova M.V."/>
            <person name="Demina I.A."/>
            <person name="Govorun V.M."/>
        </authorList>
    </citation>
    <scope>NUCLEOTIDE SEQUENCE [LARGE SCALE GENOMIC DNA]</scope>
    <source>
        <strain evidence="13 14">S6</strain>
    </source>
</reference>
<keyword evidence="4" id="KW-0547">Nucleotide-binding</keyword>
<dbReference type="EC" id="2.7.6.1" evidence="10"/>
<dbReference type="NCBIfam" id="TIGR01251">
    <property type="entry name" value="ribP_PPkin"/>
    <property type="match status" value="1"/>
</dbReference>
<sequence>MNFKSNHIIFGLSAAKKLTDSICRRLSMKPGEIVIQKFADDEIFVRPDCTLRNKDVVFIQSTNSPVNDNLMELLIAIDSAKRASAKSITALIPYYGYARQDRKSAGREPITSKLVADLLTKAGATRVTLTDIHSDQTQGFFDIPVDTLKASFVLLSHVLVDNKIDDLVVISPDYGGVKRARKIAESINVPLAIIDKRRPKPNVAESINILGEVKNKCCILVDDMIDTGGTIISAAKLLKKQKAKTVLVMATHGLFNKNAIELFDECYKKKEINKVYITDTIDQTEKNLKKKPQFKVVKLDHFYSLVLDKYINGGSISDVYTIYQEWVKSPNLKKILKEIE</sequence>
<dbReference type="eggNOG" id="COG0462">
    <property type="taxonomic scope" value="Bacteria"/>
</dbReference>
<dbReference type="GO" id="GO:0006164">
    <property type="term" value="P:purine nucleotide biosynthetic process"/>
    <property type="evidence" value="ECO:0007669"/>
    <property type="project" value="TreeGrafter"/>
</dbReference>
<dbReference type="SMART" id="SM01400">
    <property type="entry name" value="Pribosyltran_N"/>
    <property type="match status" value="1"/>
</dbReference>
<dbReference type="InterPro" id="IPR029099">
    <property type="entry name" value="Pribosyltran_N"/>
</dbReference>
<dbReference type="GO" id="GO:0004749">
    <property type="term" value="F:ribose phosphate diphosphokinase activity"/>
    <property type="evidence" value="ECO:0007669"/>
    <property type="project" value="UniProtKB-EC"/>
</dbReference>
<dbReference type="AlphaFoldDB" id="A0A0F6CL62"/>
<dbReference type="PROSITE" id="PS00114">
    <property type="entry name" value="PRPP_SYNTHASE"/>
    <property type="match status" value="1"/>
</dbReference>
<evidence type="ECO:0000256" key="2">
    <source>
        <dbReference type="ARBA" id="ARBA00022723"/>
    </source>
</evidence>
<dbReference type="GO" id="GO:0000287">
    <property type="term" value="F:magnesium ion binding"/>
    <property type="evidence" value="ECO:0007669"/>
    <property type="project" value="InterPro"/>
</dbReference>
<gene>
    <name evidence="13" type="primary">prsA</name>
    <name evidence="13" type="ORF">GCW_03255</name>
</gene>
<dbReference type="PANTHER" id="PTHR10210">
    <property type="entry name" value="RIBOSE-PHOSPHATE DIPHOSPHOKINASE FAMILY MEMBER"/>
    <property type="match status" value="1"/>
</dbReference>
<evidence type="ECO:0000256" key="6">
    <source>
        <dbReference type="ARBA" id="ARBA00022840"/>
    </source>
</evidence>
<dbReference type="FunFam" id="3.40.50.2020:FF:000007">
    <property type="entry name" value="Ribose-phosphate pyrophosphokinase"/>
    <property type="match status" value="1"/>
</dbReference>
<comment type="similarity">
    <text evidence="9">Belongs to the ribose-phosphate pyrophosphokinase family.</text>
</comment>
<keyword evidence="2 10" id="KW-0479">Metal-binding</keyword>
<dbReference type="SUPFAM" id="SSF53271">
    <property type="entry name" value="PRTase-like"/>
    <property type="match status" value="1"/>
</dbReference>
<dbReference type="KEGG" id="mgz:GCW_03255"/>
<dbReference type="CDD" id="cd06223">
    <property type="entry name" value="PRTases_typeI"/>
    <property type="match status" value="1"/>
</dbReference>
<evidence type="ECO:0000256" key="1">
    <source>
        <dbReference type="ARBA" id="ARBA00022679"/>
    </source>
</evidence>